<sequence length="229" mass="24864">MGTLVDIVGNEEAVVDCIISHEAADPVVYQLARVDGNGRLVPATEDEVMAVEDLLEDEKSNVRTLDTGQILECSTNGSEGTAYEFVRLSSLSRNDLFETSAASVGQPQLEVLEIGTEKPNIPPHNTMDSEEIDFQPKERIPSLVRHASDGSVCQSGSPGECSKTFSELDRSKTNSAFDTGLKPDFSLLNGEIHLDNLSVKDLQETSRQLLEGKLLLRINSGSRGGLSWD</sequence>
<accession>A0AAE2C665</accession>
<keyword evidence="2" id="KW-1185">Reference proteome</keyword>
<protein>
    <submittedName>
        <fullName evidence="1">Uncharacterized protein</fullName>
    </submittedName>
</protein>
<organism evidence="1 2">
    <name type="scientific">Sesamum angolense</name>
    <dbReference type="NCBI Taxonomy" id="2727404"/>
    <lineage>
        <taxon>Eukaryota</taxon>
        <taxon>Viridiplantae</taxon>
        <taxon>Streptophyta</taxon>
        <taxon>Embryophyta</taxon>
        <taxon>Tracheophyta</taxon>
        <taxon>Spermatophyta</taxon>
        <taxon>Magnoliopsida</taxon>
        <taxon>eudicotyledons</taxon>
        <taxon>Gunneridae</taxon>
        <taxon>Pentapetalae</taxon>
        <taxon>asterids</taxon>
        <taxon>lamiids</taxon>
        <taxon>Lamiales</taxon>
        <taxon>Pedaliaceae</taxon>
        <taxon>Sesamum</taxon>
    </lineage>
</organism>
<dbReference type="PANTHER" id="PTHR47122">
    <property type="entry name" value="MYB-LIKE DNA-BINDING DOMAIN CONTAINING PROTEIN, EXPRESSED"/>
    <property type="match status" value="1"/>
</dbReference>
<comment type="caution">
    <text evidence="1">The sequence shown here is derived from an EMBL/GenBank/DDBJ whole genome shotgun (WGS) entry which is preliminary data.</text>
</comment>
<reference evidence="1" key="1">
    <citation type="submission" date="2020-06" db="EMBL/GenBank/DDBJ databases">
        <authorList>
            <person name="Li T."/>
            <person name="Hu X."/>
            <person name="Zhang T."/>
            <person name="Song X."/>
            <person name="Zhang H."/>
            <person name="Dai N."/>
            <person name="Sheng W."/>
            <person name="Hou X."/>
            <person name="Wei L."/>
        </authorList>
    </citation>
    <scope>NUCLEOTIDE SEQUENCE</scope>
    <source>
        <strain evidence="1">K16</strain>
        <tissue evidence="1">Leaf</tissue>
    </source>
</reference>
<gene>
    <name evidence="1" type="ORF">Sango_0121100</name>
</gene>
<dbReference type="PANTHER" id="PTHR47122:SF4">
    <property type="entry name" value="TRF-LIKE 3"/>
    <property type="match status" value="1"/>
</dbReference>
<name>A0AAE2C665_9LAMI</name>
<proteinExistence type="predicted"/>
<reference evidence="1" key="2">
    <citation type="journal article" date="2024" name="Plant">
        <title>Genomic evolution and insights into agronomic trait innovations of Sesamum species.</title>
        <authorList>
            <person name="Miao H."/>
            <person name="Wang L."/>
            <person name="Qu L."/>
            <person name="Liu H."/>
            <person name="Sun Y."/>
            <person name="Le M."/>
            <person name="Wang Q."/>
            <person name="Wei S."/>
            <person name="Zheng Y."/>
            <person name="Lin W."/>
            <person name="Duan Y."/>
            <person name="Cao H."/>
            <person name="Xiong S."/>
            <person name="Wang X."/>
            <person name="Wei L."/>
            <person name="Li C."/>
            <person name="Ma Q."/>
            <person name="Ju M."/>
            <person name="Zhao R."/>
            <person name="Li G."/>
            <person name="Mu C."/>
            <person name="Tian Q."/>
            <person name="Mei H."/>
            <person name="Zhang T."/>
            <person name="Gao T."/>
            <person name="Zhang H."/>
        </authorList>
    </citation>
    <scope>NUCLEOTIDE SEQUENCE</scope>
    <source>
        <tissue evidence="1">Leaf</tissue>
    </source>
</reference>
<dbReference type="EMBL" id="JACGWL010000001">
    <property type="protein sequence ID" value="KAK4410481.1"/>
    <property type="molecule type" value="Genomic_DNA"/>
</dbReference>
<evidence type="ECO:0000313" key="1">
    <source>
        <dbReference type="EMBL" id="KAK4410481.1"/>
    </source>
</evidence>
<evidence type="ECO:0000313" key="2">
    <source>
        <dbReference type="Proteomes" id="UP001289374"/>
    </source>
</evidence>
<dbReference type="AlphaFoldDB" id="A0AAE2C665"/>
<dbReference type="Proteomes" id="UP001289374">
    <property type="component" value="Unassembled WGS sequence"/>
</dbReference>